<proteinExistence type="predicted"/>
<evidence type="ECO:0000256" key="1">
    <source>
        <dbReference type="SAM" id="MobiDB-lite"/>
    </source>
</evidence>
<dbReference type="PANTHER" id="PTHR24030:SF0">
    <property type="entry name" value="PROTEIN CMSS1"/>
    <property type="match status" value="1"/>
</dbReference>
<evidence type="ECO:0000313" key="2">
    <source>
        <dbReference type="EMBL" id="KMU80656.1"/>
    </source>
</evidence>
<protein>
    <recommendedName>
        <fullName evidence="4">Protein CMS1</fullName>
    </recommendedName>
</protein>
<dbReference type="OrthoDB" id="1929311at2759"/>
<dbReference type="Proteomes" id="UP000054559">
    <property type="component" value="Unassembled WGS sequence"/>
</dbReference>
<dbReference type="STRING" id="454286.A0A0J8R740"/>
<dbReference type="Pfam" id="PF14617">
    <property type="entry name" value="CMS1"/>
    <property type="match status" value="1"/>
</dbReference>
<reference evidence="3" key="1">
    <citation type="journal article" date="2010" name="Genome Res.">
        <title>Population genomic sequencing of Coccidioides fungi reveals recent hybridization and transposon control.</title>
        <authorList>
            <person name="Neafsey D.E."/>
            <person name="Barker B.M."/>
            <person name="Sharpton T.J."/>
            <person name="Stajich J.E."/>
            <person name="Park D.J."/>
            <person name="Whiston E."/>
            <person name="Hung C.-Y."/>
            <person name="McMahan C."/>
            <person name="White J."/>
            <person name="Sykes S."/>
            <person name="Heiman D."/>
            <person name="Young S."/>
            <person name="Zeng Q."/>
            <person name="Abouelleil A."/>
            <person name="Aftuck L."/>
            <person name="Bessette D."/>
            <person name="Brown A."/>
            <person name="FitzGerald M."/>
            <person name="Lui A."/>
            <person name="Macdonald J.P."/>
            <person name="Priest M."/>
            <person name="Orbach M.J."/>
            <person name="Galgiani J.N."/>
            <person name="Kirkland T.N."/>
            <person name="Cole G.T."/>
            <person name="Birren B.W."/>
            <person name="Henn M.R."/>
            <person name="Taylor J.W."/>
            <person name="Rounsley S.D."/>
        </authorList>
    </citation>
    <scope>NUCLEOTIDE SEQUENCE [LARGE SCALE GENOMIC DNA]</scope>
    <source>
        <strain evidence="3">RMSCC 3703</strain>
    </source>
</reference>
<dbReference type="GO" id="GO:0030686">
    <property type="term" value="C:90S preribosome"/>
    <property type="evidence" value="ECO:0007669"/>
    <property type="project" value="TreeGrafter"/>
</dbReference>
<accession>A0A0J8R740</accession>
<feature type="region of interest" description="Disordered" evidence="1">
    <location>
        <begin position="1"/>
        <end position="70"/>
    </location>
</feature>
<feature type="compositionally biased region" description="Polar residues" evidence="1">
    <location>
        <begin position="1"/>
        <end position="12"/>
    </location>
</feature>
<feature type="compositionally biased region" description="Basic and acidic residues" evidence="1">
    <location>
        <begin position="57"/>
        <end position="70"/>
    </location>
</feature>
<dbReference type="AlphaFoldDB" id="A0A0J8R740"/>
<dbReference type="GO" id="GO:0005634">
    <property type="term" value="C:nucleus"/>
    <property type="evidence" value="ECO:0007669"/>
    <property type="project" value="TreeGrafter"/>
</dbReference>
<name>A0A0J8R740_COCIT</name>
<evidence type="ECO:0008006" key="4">
    <source>
        <dbReference type="Google" id="ProtNLM"/>
    </source>
</evidence>
<gene>
    <name evidence="2" type="ORF">CISG_08645</name>
</gene>
<dbReference type="InterPro" id="IPR027417">
    <property type="entry name" value="P-loop_NTPase"/>
</dbReference>
<dbReference type="Gene3D" id="3.40.50.300">
    <property type="entry name" value="P-loop containing nucleotide triphosphate hydrolases"/>
    <property type="match status" value="1"/>
</dbReference>
<dbReference type="EMBL" id="DS268188">
    <property type="protein sequence ID" value="KMU80656.1"/>
    <property type="molecule type" value="Genomic_DNA"/>
</dbReference>
<dbReference type="InterPro" id="IPR032704">
    <property type="entry name" value="Cms1"/>
</dbReference>
<organism evidence="2 3">
    <name type="scientific">Coccidioides immitis RMSCC 3703</name>
    <dbReference type="NCBI Taxonomy" id="454286"/>
    <lineage>
        <taxon>Eukaryota</taxon>
        <taxon>Fungi</taxon>
        <taxon>Dikarya</taxon>
        <taxon>Ascomycota</taxon>
        <taxon>Pezizomycotina</taxon>
        <taxon>Eurotiomycetes</taxon>
        <taxon>Eurotiomycetidae</taxon>
        <taxon>Onygenales</taxon>
        <taxon>Onygenaceae</taxon>
        <taxon>Coccidioides</taxon>
    </lineage>
</organism>
<sequence>MQHGTRYNSSSAIYKAEAQTRARRRGGTPGESFKRPNQRGGSEPQAKKAQQGETPVDDVKDAERKDGIDESIGKMDGKLLADYFAQKAKRHNKDLTAVELDDIYIPDYAFLNTSSWQSPRTLEHLPSFLKKHSPKKGSTLFQSSESKGSPHTIVITLAGLRAADMTRALREFQNKDSAVGKLFAKHIKLAEAQEFVKKTRIGIGIGTPVRLNDLIDTGALKLDSLKRIVIDGSYIDQKKRGIFDMKDLHFPLLKFLNRADLRDRYKSRDDKVEILVF</sequence>
<dbReference type="PANTHER" id="PTHR24030">
    <property type="entry name" value="PROTEIN CMSS1"/>
    <property type="match status" value="1"/>
</dbReference>
<evidence type="ECO:0000313" key="3">
    <source>
        <dbReference type="Proteomes" id="UP000054559"/>
    </source>
</evidence>